<evidence type="ECO:0000259" key="2">
    <source>
        <dbReference type="Pfam" id="PF21294"/>
    </source>
</evidence>
<evidence type="ECO:0000256" key="1">
    <source>
        <dbReference type="SAM" id="SignalP"/>
    </source>
</evidence>
<dbReference type="OMA" id="IRWTTND"/>
<dbReference type="AlphaFoldDB" id="U1HIB0"/>
<gene>
    <name evidence="3" type="ORF">EPUS_07175</name>
</gene>
<evidence type="ECO:0000313" key="3">
    <source>
        <dbReference type="EMBL" id="ERF68614.1"/>
    </source>
</evidence>
<feature type="signal peptide" evidence="1">
    <location>
        <begin position="1"/>
        <end position="19"/>
    </location>
</feature>
<dbReference type="OrthoDB" id="10069995at2759"/>
<dbReference type="eggNOG" id="ENOG502TG6G">
    <property type="taxonomic scope" value="Eukaryota"/>
</dbReference>
<organism evidence="3 4">
    <name type="scientific">Endocarpon pusillum (strain Z07020 / HMAS-L-300199)</name>
    <name type="common">Lichen-forming fungus</name>
    <dbReference type="NCBI Taxonomy" id="1263415"/>
    <lineage>
        <taxon>Eukaryota</taxon>
        <taxon>Fungi</taxon>
        <taxon>Dikarya</taxon>
        <taxon>Ascomycota</taxon>
        <taxon>Pezizomycotina</taxon>
        <taxon>Eurotiomycetes</taxon>
        <taxon>Chaetothyriomycetidae</taxon>
        <taxon>Verrucariales</taxon>
        <taxon>Verrucariaceae</taxon>
        <taxon>Endocarpon</taxon>
    </lineage>
</organism>
<dbReference type="PANTHER" id="PTHR40124:SF1">
    <property type="entry name" value="DISAGGREGATASE RELATED REPEAT PROTEIN"/>
    <property type="match status" value="1"/>
</dbReference>
<sequence>MDFVLFVTLAALITSSATAGPVLSARQHEPQGRIGSVLGKAYSVDFDRWPYGRYSSEAASADFGDVSGWDADRTIISGGRLRGELEPGKIGGAGGTLARINVVRGTEYEMQYTVNFHSQFQWSRGGKLGWGFGIGDGAGGCTKADGDGASLRLMWYTDDNARTYFRPYLYYAAMPGRCGDSFGLRYPPMEESLKVSTNYVIYMYVRSNTGQNKDGWAVIKVNGVTLLDTPVQWTDNNAKRSITNLVFHNFRGGSQDYWASDRVGYIYYDNFSVKRFG</sequence>
<dbReference type="Pfam" id="PF21294">
    <property type="entry name" value="Polysacc_lyase_14"/>
    <property type="match status" value="1"/>
</dbReference>
<keyword evidence="1" id="KW-0732">Signal</keyword>
<dbReference type="PANTHER" id="PTHR40124">
    <property type="match status" value="1"/>
</dbReference>
<feature type="domain" description="Polysaccharide lyase 14" evidence="2">
    <location>
        <begin position="107"/>
        <end position="271"/>
    </location>
</feature>
<feature type="chain" id="PRO_5004613458" description="Polysaccharide lyase 14 domain-containing protein" evidence="1">
    <location>
        <begin position="20"/>
        <end position="277"/>
    </location>
</feature>
<dbReference type="InterPro" id="IPR048958">
    <property type="entry name" value="Polysacc_lyase_14"/>
</dbReference>
<evidence type="ECO:0000313" key="4">
    <source>
        <dbReference type="Proteomes" id="UP000019373"/>
    </source>
</evidence>
<dbReference type="HOGENOM" id="CLU_1004829_0_0_1"/>
<dbReference type="EMBL" id="KE721514">
    <property type="protein sequence ID" value="ERF68614.1"/>
    <property type="molecule type" value="Genomic_DNA"/>
</dbReference>
<accession>U1HIB0</accession>
<dbReference type="Gene3D" id="2.60.120.200">
    <property type="match status" value="1"/>
</dbReference>
<reference evidence="4" key="1">
    <citation type="journal article" date="2014" name="BMC Genomics">
        <title>Genome characteristics reveal the impact of lichenization on lichen-forming fungus Endocarpon pusillum Hedwig (Verrucariales, Ascomycota).</title>
        <authorList>
            <person name="Wang Y.-Y."/>
            <person name="Liu B."/>
            <person name="Zhang X.-Y."/>
            <person name="Zhou Q.-M."/>
            <person name="Zhang T."/>
            <person name="Li H."/>
            <person name="Yu Y.-F."/>
            <person name="Zhang X.-L."/>
            <person name="Hao X.-Y."/>
            <person name="Wang M."/>
            <person name="Wang L."/>
            <person name="Wei J.-C."/>
        </authorList>
    </citation>
    <scope>NUCLEOTIDE SEQUENCE [LARGE SCALE GENOMIC DNA]</scope>
    <source>
        <strain evidence="4">Z07020 / HMAS-L-300199</strain>
    </source>
</reference>
<keyword evidence="4" id="KW-1185">Reference proteome</keyword>
<name>U1HIB0_ENDPU</name>
<protein>
    <recommendedName>
        <fullName evidence="2">Polysaccharide lyase 14 domain-containing protein</fullName>
    </recommendedName>
</protein>
<proteinExistence type="predicted"/>
<dbReference type="Proteomes" id="UP000019373">
    <property type="component" value="Unassembled WGS sequence"/>
</dbReference>
<dbReference type="GeneID" id="19242060"/>
<dbReference type="RefSeq" id="XP_007805734.1">
    <property type="nucleotide sequence ID" value="XM_007807543.1"/>
</dbReference>